<feature type="compositionally biased region" description="Polar residues" evidence="2">
    <location>
        <begin position="15"/>
        <end position="24"/>
    </location>
</feature>
<feature type="region of interest" description="Disordered" evidence="2">
    <location>
        <begin position="1"/>
        <end position="24"/>
    </location>
</feature>
<organism evidence="4 5">
    <name type="scientific">Setomelanomma holmii</name>
    <dbReference type="NCBI Taxonomy" id="210430"/>
    <lineage>
        <taxon>Eukaryota</taxon>
        <taxon>Fungi</taxon>
        <taxon>Dikarya</taxon>
        <taxon>Ascomycota</taxon>
        <taxon>Pezizomycotina</taxon>
        <taxon>Dothideomycetes</taxon>
        <taxon>Pleosporomycetidae</taxon>
        <taxon>Pleosporales</taxon>
        <taxon>Pleosporineae</taxon>
        <taxon>Phaeosphaeriaceae</taxon>
        <taxon>Setomelanomma</taxon>
    </lineage>
</organism>
<dbReference type="InterPro" id="IPR037151">
    <property type="entry name" value="AlkB-like_sf"/>
</dbReference>
<feature type="region of interest" description="Disordered" evidence="2">
    <location>
        <begin position="287"/>
        <end position="308"/>
    </location>
</feature>
<reference evidence="4" key="1">
    <citation type="journal article" date="2020" name="Stud. Mycol.">
        <title>101 Dothideomycetes genomes: a test case for predicting lifestyles and emergence of pathogens.</title>
        <authorList>
            <person name="Haridas S."/>
            <person name="Albert R."/>
            <person name="Binder M."/>
            <person name="Bloem J."/>
            <person name="Labutti K."/>
            <person name="Salamov A."/>
            <person name="Andreopoulos B."/>
            <person name="Baker S."/>
            <person name="Barry K."/>
            <person name="Bills G."/>
            <person name="Bluhm B."/>
            <person name="Cannon C."/>
            <person name="Castanera R."/>
            <person name="Culley D."/>
            <person name="Daum C."/>
            <person name="Ezra D."/>
            <person name="Gonzalez J."/>
            <person name="Henrissat B."/>
            <person name="Kuo A."/>
            <person name="Liang C."/>
            <person name="Lipzen A."/>
            <person name="Lutzoni F."/>
            <person name="Magnuson J."/>
            <person name="Mondo S."/>
            <person name="Nolan M."/>
            <person name="Ohm R."/>
            <person name="Pangilinan J."/>
            <person name="Park H.-J."/>
            <person name="Ramirez L."/>
            <person name="Alfaro M."/>
            <person name="Sun H."/>
            <person name="Tritt A."/>
            <person name="Yoshinaga Y."/>
            <person name="Zwiers L.-H."/>
            <person name="Turgeon B."/>
            <person name="Goodwin S."/>
            <person name="Spatafora J."/>
            <person name="Crous P."/>
            <person name="Grigoriev I."/>
        </authorList>
    </citation>
    <scope>NUCLEOTIDE SEQUENCE</scope>
    <source>
        <strain evidence="4">CBS 110217</strain>
    </source>
</reference>
<sequence length="694" mass="77863">ESDVTTEDEMDVEQPSKTTGFGNSQLDHLHRIAADLYANRQPGATKPAPAGQPEVWADGRQELCETLHYFRSYQSACYSTGDFVRGFMFDQVAHARDYMDSDVVISRAGGGLIKDKESGDMKSSKDQVKDTKTVQALRNCMKHFNPVVIITGVDNPHIPSQPPHQYCVLDYFKPTDIWVEKSGNSKILRYRFEKLNTKKPSWWTPEGQYSFLDPGSLGLPVKQTCASCQITSTQVYLNGWMCLQPNCSIFWQFGGSSPSGTRKTTNEPNEASLIYDPRFLKQKTPWPNDDSDYPLQSNSTELSSYSTPGEDTSQAFWAGMVCPECGRCNSRLSWMGWYCANPNCDFKREPQHTLISAVILRDPFWPLTESYTLSRDTHSPLVSVCVSFAHSYRINRYTIPGISGFITHMIANKSVISEPNGPDSMFEQLQLTDIDLRRRPMPNGQLKGETCCRHFTVNYGMPYKFIAATASHSFEGAAAPITQTRSRLNWAVQYLLSQDSGQSVQEFSAKWNDKEFNEVLALGYFEAQKISYHDDGEDGLGPTIATLSLGAPGTMRIRMKAKHYNGSSAAGVYDDSMPLPGCQKYAERMELHPELEKLKTTDPKAYRARMKQIPKDLKLKSSGNARGVLKMELGHGDIVVMHGADIQRYYEHAVEHSGKLRFALTCRYIDPESLAEADRPGYEIGRDEGGYDGS</sequence>
<feature type="compositionally biased region" description="Polar residues" evidence="2">
    <location>
        <begin position="294"/>
        <end position="308"/>
    </location>
</feature>
<accession>A0A9P4LM06</accession>
<proteinExistence type="predicted"/>
<dbReference type="InterPro" id="IPR032852">
    <property type="entry name" value="ALKBH2"/>
</dbReference>
<dbReference type="PANTHER" id="PTHR31573">
    <property type="entry name" value="ALPHA-KETOGLUTARATE-DEPENDENT DIOXYGENASE ALKB HOMOLOG 2"/>
    <property type="match status" value="1"/>
</dbReference>
<dbReference type="OrthoDB" id="2163491at2759"/>
<dbReference type="PANTHER" id="PTHR31573:SF4">
    <property type="entry name" value="FE2OG DIOXYGENASE DOMAIN-CONTAINING PROTEIN"/>
    <property type="match status" value="1"/>
</dbReference>
<feature type="binding site" evidence="1">
    <location>
        <position position="652"/>
    </location>
    <ligand>
        <name>2-oxoglutarate</name>
        <dbReference type="ChEBI" id="CHEBI:16810"/>
    </ligand>
</feature>
<dbReference type="SUPFAM" id="SSF51197">
    <property type="entry name" value="Clavaminate synthase-like"/>
    <property type="match status" value="1"/>
</dbReference>
<dbReference type="InterPro" id="IPR005123">
    <property type="entry name" value="Oxoglu/Fe-dep_dioxygenase_dom"/>
</dbReference>
<dbReference type="InterPro" id="IPR027450">
    <property type="entry name" value="AlkB-like"/>
</dbReference>
<feature type="binding site" evidence="1">
    <location>
        <position position="524"/>
    </location>
    <ligand>
        <name>2-oxoglutarate</name>
        <dbReference type="ChEBI" id="CHEBI:16810"/>
    </ligand>
</feature>
<dbReference type="Gene3D" id="2.60.120.590">
    <property type="entry name" value="Alpha-ketoglutarate-dependent dioxygenase AlkB-like"/>
    <property type="match status" value="1"/>
</dbReference>
<dbReference type="GO" id="GO:0051747">
    <property type="term" value="F:cytosine C-5 DNA demethylase activity"/>
    <property type="evidence" value="ECO:0007669"/>
    <property type="project" value="TreeGrafter"/>
</dbReference>
<feature type="compositionally biased region" description="Acidic residues" evidence="2">
    <location>
        <begin position="1"/>
        <end position="12"/>
    </location>
</feature>
<protein>
    <recommendedName>
        <fullName evidence="3">Fe2OG dioxygenase domain-containing protein</fullName>
    </recommendedName>
</protein>
<feature type="non-terminal residue" evidence="4">
    <location>
        <position position="1"/>
    </location>
</feature>
<dbReference type="AlphaFoldDB" id="A0A9P4LM06"/>
<keyword evidence="5" id="KW-1185">Reference proteome</keyword>
<dbReference type="Pfam" id="PF13532">
    <property type="entry name" value="2OG-FeII_Oxy_2"/>
    <property type="match status" value="1"/>
</dbReference>
<gene>
    <name evidence="4" type="ORF">EK21DRAFT_36524</name>
</gene>
<evidence type="ECO:0000259" key="3">
    <source>
        <dbReference type="PROSITE" id="PS51471"/>
    </source>
</evidence>
<feature type="domain" description="Fe2OG dioxygenase" evidence="3">
    <location>
        <begin position="515"/>
        <end position="670"/>
    </location>
</feature>
<dbReference type="PROSITE" id="PS51471">
    <property type="entry name" value="FE2OG_OXY"/>
    <property type="match status" value="1"/>
</dbReference>
<evidence type="ECO:0000256" key="2">
    <source>
        <dbReference type="SAM" id="MobiDB-lite"/>
    </source>
</evidence>
<comment type="caution">
    <text evidence="4">The sequence shown here is derived from an EMBL/GenBank/DDBJ whole genome shotgun (WGS) entry which is preliminary data.</text>
</comment>
<dbReference type="GO" id="GO:0008198">
    <property type="term" value="F:ferrous iron binding"/>
    <property type="evidence" value="ECO:0007669"/>
    <property type="project" value="TreeGrafter"/>
</dbReference>
<feature type="binding site" evidence="1">
    <location>
        <position position="533"/>
    </location>
    <ligand>
        <name>2-oxoglutarate</name>
        <dbReference type="ChEBI" id="CHEBI:16810"/>
    </ligand>
</feature>
<dbReference type="EMBL" id="ML978204">
    <property type="protein sequence ID" value="KAF2029162.1"/>
    <property type="molecule type" value="Genomic_DNA"/>
</dbReference>
<feature type="non-terminal residue" evidence="4">
    <location>
        <position position="694"/>
    </location>
</feature>
<evidence type="ECO:0000313" key="5">
    <source>
        <dbReference type="Proteomes" id="UP000799777"/>
    </source>
</evidence>
<dbReference type="GO" id="GO:0006307">
    <property type="term" value="P:DNA alkylation repair"/>
    <property type="evidence" value="ECO:0007669"/>
    <property type="project" value="TreeGrafter"/>
</dbReference>
<dbReference type="Proteomes" id="UP000799777">
    <property type="component" value="Unassembled WGS sequence"/>
</dbReference>
<dbReference type="GO" id="GO:0035516">
    <property type="term" value="F:broad specificity oxidative DNA demethylase activity"/>
    <property type="evidence" value="ECO:0007669"/>
    <property type="project" value="TreeGrafter"/>
</dbReference>
<evidence type="ECO:0000256" key="1">
    <source>
        <dbReference type="PIRSR" id="PIRSR632852-1"/>
    </source>
</evidence>
<evidence type="ECO:0000313" key="4">
    <source>
        <dbReference type="EMBL" id="KAF2029162.1"/>
    </source>
</evidence>
<name>A0A9P4LM06_9PLEO</name>